<gene>
    <name evidence="1" type="ordered locus">Ecaj_0434</name>
</gene>
<sequence length="223" mass="26174">MNLTLLKLKTDEYCLVPTEHCRFNETLNLYYTYDDNFNCNLAYEFTSNQCDLDNAIGTQFNDLHIVESVFSNYNYVFLYGIYRNHHIVIVVTLNKAVTLHEIFEGLKFSIDSVVHCSYCDDINGIVTTRCCEDFDHPDHIVRFKRSNTVQLFYEYIKMIVLDNSEEECIGNICFYNFVDKEGNLYYRTQFSINKHDLQQNFPSSSVESNEVSILERNAGNLRM</sequence>
<dbReference type="EMBL" id="CP000107">
    <property type="protein sequence ID" value="AAZ68476.1"/>
    <property type="molecule type" value="Genomic_DNA"/>
</dbReference>
<evidence type="ECO:0000313" key="2">
    <source>
        <dbReference type="Proteomes" id="UP000000435"/>
    </source>
</evidence>
<organism evidence="1 2">
    <name type="scientific">Ehrlichia canis (strain Jake)</name>
    <dbReference type="NCBI Taxonomy" id="269484"/>
    <lineage>
        <taxon>Bacteria</taxon>
        <taxon>Pseudomonadati</taxon>
        <taxon>Pseudomonadota</taxon>
        <taxon>Alphaproteobacteria</taxon>
        <taxon>Rickettsiales</taxon>
        <taxon>Anaplasmataceae</taxon>
        <taxon>Ehrlichia</taxon>
    </lineage>
</organism>
<dbReference type="Proteomes" id="UP000000435">
    <property type="component" value="Chromosome"/>
</dbReference>
<accession>A0ACA6AVM2</accession>
<evidence type="ECO:0000313" key="1">
    <source>
        <dbReference type="EMBL" id="AAZ68476.1"/>
    </source>
</evidence>
<protein>
    <submittedName>
        <fullName evidence="1">Uncharacterized protein</fullName>
    </submittedName>
</protein>
<proteinExistence type="predicted"/>
<keyword evidence="2" id="KW-1185">Reference proteome</keyword>
<name>A0ACA6AVM2_EHRCJ</name>
<reference evidence="2" key="1">
    <citation type="journal article" date="2006" name="J. Bacteriol.">
        <title>The genome of the obligately intracellular bacterium Ehrlichia canis reveals themes of complex membrane structure and immune evasion strategies.</title>
        <authorList>
            <person name="Mavromatis K."/>
            <person name="Doyle C.K."/>
            <person name="Lykidis A."/>
            <person name="Ivanova N."/>
            <person name="Francino M.P."/>
            <person name="Chain P."/>
            <person name="Shin M."/>
            <person name="Malfatti S."/>
            <person name="Larimer F."/>
            <person name="Copeland A."/>
            <person name="Detter J.C."/>
            <person name="Land M."/>
            <person name="Richardson P.M."/>
            <person name="Yu X.J."/>
            <person name="Walker D.H."/>
            <person name="McBride J.W."/>
            <person name="Kyrpides N.C."/>
        </authorList>
    </citation>
    <scope>NUCLEOTIDE SEQUENCE [LARGE SCALE GENOMIC DNA]</scope>
    <source>
        <strain evidence="2">Jake</strain>
    </source>
</reference>